<evidence type="ECO:0000256" key="1">
    <source>
        <dbReference type="ARBA" id="ARBA00022741"/>
    </source>
</evidence>
<dbReference type="SMART" id="SM00487">
    <property type="entry name" value="DEXDc"/>
    <property type="match status" value="1"/>
</dbReference>
<dbReference type="GO" id="GO:0005634">
    <property type="term" value="C:nucleus"/>
    <property type="evidence" value="ECO:0007669"/>
    <property type="project" value="TreeGrafter"/>
</dbReference>
<dbReference type="SUPFAM" id="SSF52540">
    <property type="entry name" value="P-loop containing nucleoside triphosphate hydrolases"/>
    <property type="match status" value="2"/>
</dbReference>
<accession>A0A6J6VAM1</accession>
<dbReference type="SMART" id="SM00490">
    <property type="entry name" value="HELICc"/>
    <property type="match status" value="1"/>
</dbReference>
<evidence type="ECO:0000256" key="2">
    <source>
        <dbReference type="ARBA" id="ARBA00022801"/>
    </source>
</evidence>
<evidence type="ECO:0000313" key="6">
    <source>
        <dbReference type="EMBL" id="CAB4769190.1"/>
    </source>
</evidence>
<dbReference type="Gene3D" id="3.40.50.300">
    <property type="entry name" value="P-loop containing nucleotide triphosphate hydrolases"/>
    <property type="match status" value="2"/>
</dbReference>
<dbReference type="InterPro" id="IPR014013">
    <property type="entry name" value="Helic_SF1/SF2_ATP-bd_DinG/Rad3"/>
</dbReference>
<feature type="domain" description="Helicase ATP-binding" evidence="5">
    <location>
        <begin position="33"/>
        <end position="354"/>
    </location>
</feature>
<dbReference type="InterPro" id="IPR001650">
    <property type="entry name" value="Helicase_C-like"/>
</dbReference>
<gene>
    <name evidence="6" type="ORF">UFOPK2922_00239</name>
    <name evidence="7" type="ORF">UFOPK3306_00117</name>
</gene>
<sequence length="1724" mass="191968">MPYDANHSLRKLGDELGLERDTVDLVGRALFGKFAASDGEIYIRDHQAQALRVLFSSNSKEKNIVVTSGTGSGKTESFLLPILLRLALEAKTWREQPAAKRWWGDSNPKWSPLRESETRPAAIRTLIIYPTNALVEDQITRLRRAIRIITEKTNSLQFWFGRYTSITMGSGEMPFRSGAEKIVRVANELKDMSREVQEFRSANSSDDAIDQLSDPMGSEMLTRWDMMHSAPDILVTNYSMLNAMLMREQEETVFKQTKDWINADPNNIFHLVIDELHLYRGTQGSEVALVIRNLLQRIGISPQSPQIRFIATSASMSDLDGGKDFSASFFGAKPDSFLITRGMTRNLEPLKMKEDSTIDVENLSSEEISQIIAQACSDESGKVVATSLSQVSKYMFGEGIDSNLKLDKALQKLSSGVGTNLIPIRSHLFMRTPRGLWACSNRSCSGIDPEYVFDERRIGKLFDLPAVSCDSCGCRVLELLYCFDCGDISLGGFVVHADPNPNQFNAFLGSLSRNVPDSGNKEPVFRRNSNQYRWYWPNMDSTVAPWTHTKEVGGSKQNIEFRFEKVGFNPQLGLMQLPANPVPTSGITLVANVSMSSKETFPSLPKTCPACGSSGKSNVMDEFWNDSAVRTPIRAHTTGQAIATQVFASQLSRSLSLAVDKKPLSYKTIIFTDSRDDAARTAAGVALNHHRDLLRQVATIEIESGPGDTVLEAQRRIAKLEFQKSKGATDAEDDAELIKLKSKDSFEGKSWLGLVNSITKELVGLGVSPAGPKASFQNIGGTAWYRAYEPINDEWVQVSEEQCRIMRSTFDRALKLEIASEVIYGRAERDMESVGVGFLSFCHEFESIHGIDKRALQEILDSSIRILGLAGRYEGSRSERVSAKIPGSLKKYLKAVSDLNGEITIDASELEVWVSDTLHGVGVLRDWNISILSKDDLPLNAIAASEFVWRCKRCSFLHLHHSAGICVRGSCHQFLLEEVEAKSVLEDDYFAWLSKQKPLRLRIEELTGQTKPLALQRSRQRQFRGDAFKPSPRESELTHGIDVLSVTTTMEVGVDIGSLRATMMANVPPQRFNYQQRVGRAGRLGQPLSYALTLCRDRSHDEYYFNHPERMTSDTPPEPFLQMGRESVVRRVVCGEMLRRSFLQLSKLKQPKHTSESLHGSFGIVSDWTSKYKVPICRLLLDENWSEVVSALLIQTEFENSVDVWCANLPSKLIADIDSVILDADRPDMELSEALAQFGVLPMFGFPTRVRSLYGQKPKNSLDSDRSSVADRSLDAAVGMFAPGAEITRDHQIHTVAGFAAYRLSATNSVSIDPLGQPIMVKHCESCEAVYLNSQNEHPCPICLDPMTEFEMYEPLGFRTTFKARDYDDESDISSPASSPRLVLGADVSPSNTDNFGTATLTTYEQARLVTINDNRGKYFKCVKAKDGTVVVPETLPPFLRQEIPADSVEREIAIGEIRTTDALLIDIKTTDVEFAHLDGEIYLGSTNHPFVPGATAAYLSFAEAFRNACKITLGIDAEEFVVGFKKKLGSNPETRTGQIYLADSHANGAGFSIEIAKPKNFKKVLSVIDSEMRDRWLASNHSGCDTSCPDCLRTYTNRSSHQLLDWRLALDMTSLVLGRQLDHSTWIQKSIVGAEALVQSGMGLPIEMEIIKNQYPVLINRTNQKAVLIGHPLWPQRDSVGGQISQGFLAEVKFKFGIPNPDLSDFFQLVRNPYSVISNLLNI</sequence>
<dbReference type="GO" id="GO:0016787">
    <property type="term" value="F:hydrolase activity"/>
    <property type="evidence" value="ECO:0007669"/>
    <property type="project" value="UniProtKB-KW"/>
</dbReference>
<evidence type="ECO:0000313" key="7">
    <source>
        <dbReference type="EMBL" id="CAB4855991.1"/>
    </source>
</evidence>
<dbReference type="InterPro" id="IPR014001">
    <property type="entry name" value="Helicase_ATP-bd"/>
</dbReference>
<keyword evidence="2" id="KW-0378">Hydrolase</keyword>
<protein>
    <submittedName>
        <fullName evidence="6">Unannotated protein</fullName>
    </submittedName>
</protein>
<dbReference type="Pfam" id="PF00270">
    <property type="entry name" value="DEAD"/>
    <property type="match status" value="1"/>
</dbReference>
<dbReference type="PROSITE" id="PS51193">
    <property type="entry name" value="HELICASE_ATP_BIND_2"/>
    <property type="match status" value="1"/>
</dbReference>
<dbReference type="PROSITE" id="PS51192">
    <property type="entry name" value="HELICASE_ATP_BIND_1"/>
    <property type="match status" value="1"/>
</dbReference>
<name>A0A6J6VAM1_9ZZZZ</name>
<feature type="domain" description="Helicase ATP-binding" evidence="4">
    <location>
        <begin position="55"/>
        <end position="334"/>
    </location>
</feature>
<reference evidence="6" key="1">
    <citation type="submission" date="2020-05" db="EMBL/GenBank/DDBJ databases">
        <authorList>
            <person name="Chiriac C."/>
            <person name="Salcher M."/>
            <person name="Ghai R."/>
            <person name="Kavagutti S V."/>
        </authorList>
    </citation>
    <scope>NUCLEOTIDE SEQUENCE</scope>
</reference>
<proteinExistence type="predicted"/>
<dbReference type="InterPro" id="IPR027417">
    <property type="entry name" value="P-loop_NTPase"/>
</dbReference>
<evidence type="ECO:0000259" key="4">
    <source>
        <dbReference type="PROSITE" id="PS51192"/>
    </source>
</evidence>
<keyword evidence="1" id="KW-0547">Nucleotide-binding</keyword>
<evidence type="ECO:0000259" key="5">
    <source>
        <dbReference type="PROSITE" id="PS51193"/>
    </source>
</evidence>
<organism evidence="6">
    <name type="scientific">freshwater metagenome</name>
    <dbReference type="NCBI Taxonomy" id="449393"/>
    <lineage>
        <taxon>unclassified sequences</taxon>
        <taxon>metagenomes</taxon>
        <taxon>ecological metagenomes</taxon>
    </lineage>
</organism>
<dbReference type="GO" id="GO:0003676">
    <property type="term" value="F:nucleic acid binding"/>
    <property type="evidence" value="ECO:0007669"/>
    <property type="project" value="InterPro"/>
</dbReference>
<dbReference type="GO" id="GO:0006289">
    <property type="term" value="P:nucleotide-excision repair"/>
    <property type="evidence" value="ECO:0007669"/>
    <property type="project" value="TreeGrafter"/>
</dbReference>
<keyword evidence="3" id="KW-0067">ATP-binding</keyword>
<dbReference type="Pfam" id="PF00271">
    <property type="entry name" value="Helicase_C"/>
    <property type="match status" value="1"/>
</dbReference>
<dbReference type="EMBL" id="CAFBLI010000004">
    <property type="protein sequence ID" value="CAB4855991.1"/>
    <property type="molecule type" value="Genomic_DNA"/>
</dbReference>
<dbReference type="InterPro" id="IPR011545">
    <property type="entry name" value="DEAD/DEAH_box_helicase_dom"/>
</dbReference>
<dbReference type="EMBL" id="CAEZZS010000006">
    <property type="protein sequence ID" value="CAB4769190.1"/>
    <property type="molecule type" value="Genomic_DNA"/>
</dbReference>
<dbReference type="GO" id="GO:0005524">
    <property type="term" value="F:ATP binding"/>
    <property type="evidence" value="ECO:0007669"/>
    <property type="project" value="UniProtKB-KW"/>
</dbReference>
<evidence type="ECO:0000256" key="3">
    <source>
        <dbReference type="ARBA" id="ARBA00022840"/>
    </source>
</evidence>
<dbReference type="PANTHER" id="PTHR47957">
    <property type="entry name" value="ATP-DEPENDENT HELICASE HRQ1"/>
    <property type="match status" value="1"/>
</dbReference>
<dbReference type="GO" id="GO:0043138">
    <property type="term" value="F:3'-5' DNA helicase activity"/>
    <property type="evidence" value="ECO:0007669"/>
    <property type="project" value="TreeGrafter"/>
</dbReference>
<dbReference type="PANTHER" id="PTHR47957:SF3">
    <property type="entry name" value="ATP-DEPENDENT HELICASE HRQ1"/>
    <property type="match status" value="1"/>
</dbReference>
<dbReference type="GO" id="GO:0036297">
    <property type="term" value="P:interstrand cross-link repair"/>
    <property type="evidence" value="ECO:0007669"/>
    <property type="project" value="TreeGrafter"/>
</dbReference>